<evidence type="ECO:0000256" key="3">
    <source>
        <dbReference type="ARBA" id="ARBA00022755"/>
    </source>
</evidence>
<feature type="active site" description="Proton donor" evidence="6">
    <location>
        <position position="108"/>
    </location>
</feature>
<evidence type="ECO:0000256" key="1">
    <source>
        <dbReference type="ARBA" id="ARBA00005054"/>
    </source>
</evidence>
<evidence type="ECO:0000259" key="7">
    <source>
        <dbReference type="Pfam" id="PF00551"/>
    </source>
</evidence>
<dbReference type="EC" id="2.1.2.2" evidence="6"/>
<feature type="binding site" evidence="6">
    <location>
        <position position="106"/>
    </location>
    <ligand>
        <name>(6R)-10-formyltetrahydrofolate</name>
        <dbReference type="ChEBI" id="CHEBI:195366"/>
    </ligand>
</feature>
<dbReference type="Proteomes" id="UP000042527">
    <property type="component" value="Unassembled WGS sequence"/>
</dbReference>
<feature type="domain" description="Formyl transferase N-terminal" evidence="7">
    <location>
        <begin position="2"/>
        <end position="186"/>
    </location>
</feature>
<evidence type="ECO:0000313" key="8">
    <source>
        <dbReference type="EMBL" id="CEM61344.1"/>
    </source>
</evidence>
<organism evidence="8 10">
    <name type="scientific">Treponema phagedenis</name>
    <dbReference type="NCBI Taxonomy" id="162"/>
    <lineage>
        <taxon>Bacteria</taxon>
        <taxon>Pseudomonadati</taxon>
        <taxon>Spirochaetota</taxon>
        <taxon>Spirochaetia</taxon>
        <taxon>Spirochaetales</taxon>
        <taxon>Treponemataceae</taxon>
        <taxon>Treponema</taxon>
    </lineage>
</organism>
<evidence type="ECO:0000256" key="6">
    <source>
        <dbReference type="HAMAP-Rule" id="MF_01930"/>
    </source>
</evidence>
<dbReference type="UniPathway" id="UPA00074">
    <property type="reaction ID" value="UER00126"/>
</dbReference>
<evidence type="ECO:0000313" key="10">
    <source>
        <dbReference type="Proteomes" id="UP000042527"/>
    </source>
</evidence>
<accession>A0A0B7GRV5</accession>
<dbReference type="EMBL" id="CDNC01000010">
    <property type="protein sequence ID" value="CEM61344.1"/>
    <property type="molecule type" value="Genomic_DNA"/>
</dbReference>
<reference evidence="9 11" key="3">
    <citation type="submission" date="2019-08" db="EMBL/GenBank/DDBJ databases">
        <authorList>
            <person name="Kuhnert P."/>
        </authorList>
    </citation>
    <scope>NUCLEOTIDE SEQUENCE [LARGE SCALE GENOMIC DNA]</scope>
    <source>
        <strain evidence="9 11">B36.5</strain>
    </source>
</reference>
<keyword evidence="3 6" id="KW-0658">Purine biosynthesis</keyword>
<evidence type="ECO:0000256" key="4">
    <source>
        <dbReference type="ARBA" id="ARBA00038440"/>
    </source>
</evidence>
<comment type="function">
    <text evidence="6">Catalyzes the transfer of a formyl group from 10-formyltetrahydrofolate to 5-phospho-ribosyl-glycinamide (GAR), producing 5-phospho-ribosyl-N-formylglycinamide (FGAR) and tetrahydrofolate.</text>
</comment>
<dbReference type="SUPFAM" id="SSF53328">
    <property type="entry name" value="Formyltransferase"/>
    <property type="match status" value="1"/>
</dbReference>
<dbReference type="InterPro" id="IPR036477">
    <property type="entry name" value="Formyl_transf_N_sf"/>
</dbReference>
<reference evidence="10" key="1">
    <citation type="submission" date="2015-01" db="EMBL/GenBank/DDBJ databases">
        <authorList>
            <person name="Manzoor Shahid"/>
            <person name="Zubair Saima"/>
        </authorList>
    </citation>
    <scope>NUCLEOTIDE SEQUENCE [LARGE SCALE GENOMIC DNA]</scope>
    <source>
        <strain evidence="10">V1</strain>
    </source>
</reference>
<dbReference type="InterPro" id="IPR002376">
    <property type="entry name" value="Formyl_transf_N"/>
</dbReference>
<reference evidence="8" key="2">
    <citation type="submission" date="2015-01" db="EMBL/GenBank/DDBJ databases">
        <authorList>
            <person name="Xiang T."/>
            <person name="Song Y."/>
            <person name="Huang L."/>
            <person name="Wang B."/>
            <person name="Wu P."/>
        </authorList>
    </citation>
    <scope>NUCLEOTIDE SEQUENCE [LARGE SCALE GENOMIC DNA]</scope>
    <source>
        <strain evidence="8">V1</strain>
    </source>
</reference>
<dbReference type="InterPro" id="IPR001555">
    <property type="entry name" value="GART_AS"/>
</dbReference>
<evidence type="ECO:0000256" key="5">
    <source>
        <dbReference type="ARBA" id="ARBA00047664"/>
    </source>
</evidence>
<name>A0A0B7GRV5_TREPH</name>
<comment type="similarity">
    <text evidence="4 6">Belongs to the GART family.</text>
</comment>
<dbReference type="HAMAP" id="MF_01930">
    <property type="entry name" value="PurN"/>
    <property type="match status" value="1"/>
</dbReference>
<gene>
    <name evidence="6 8" type="primary">purN</name>
    <name evidence="9" type="ORF">FUT82_16145</name>
    <name evidence="8" type="ORF">TPHV1_180005</name>
</gene>
<feature type="site" description="Raises pKa of active site His" evidence="6">
    <location>
        <position position="149"/>
    </location>
</feature>
<dbReference type="InterPro" id="IPR004607">
    <property type="entry name" value="GART"/>
</dbReference>
<dbReference type="GeneID" id="57754466"/>
<dbReference type="RefSeq" id="WP_002698883.1">
    <property type="nucleotide sequence ID" value="NZ_CDNC01000010.1"/>
</dbReference>
<feature type="binding site" evidence="6">
    <location>
        <begin position="12"/>
        <end position="14"/>
    </location>
    <ligand>
        <name>N(1)-(5-phospho-beta-D-ribosyl)glycinamide</name>
        <dbReference type="ChEBI" id="CHEBI:143788"/>
    </ligand>
</feature>
<dbReference type="CDD" id="cd08645">
    <property type="entry name" value="FMT_core_GART"/>
    <property type="match status" value="1"/>
</dbReference>
<dbReference type="Pfam" id="PF00551">
    <property type="entry name" value="Formyl_trans_N"/>
    <property type="match status" value="1"/>
</dbReference>
<keyword evidence="2 6" id="KW-0808">Transferase</keyword>
<dbReference type="PROSITE" id="PS00373">
    <property type="entry name" value="GART"/>
    <property type="match status" value="1"/>
</dbReference>
<proteinExistence type="inferred from homology"/>
<dbReference type="NCBIfam" id="TIGR00639">
    <property type="entry name" value="PurN"/>
    <property type="match status" value="1"/>
</dbReference>
<dbReference type="PANTHER" id="PTHR43369:SF2">
    <property type="entry name" value="PHOSPHORIBOSYLGLYCINAMIDE FORMYLTRANSFERASE"/>
    <property type="match status" value="1"/>
</dbReference>
<dbReference type="EMBL" id="CP042817">
    <property type="protein sequence ID" value="QEJ99364.1"/>
    <property type="molecule type" value="Genomic_DNA"/>
</dbReference>
<dbReference type="Proteomes" id="UP000323594">
    <property type="component" value="Chromosome"/>
</dbReference>
<evidence type="ECO:0000313" key="9">
    <source>
        <dbReference type="EMBL" id="QEJ99364.1"/>
    </source>
</evidence>
<dbReference type="GO" id="GO:0006189">
    <property type="term" value="P:'de novo' IMP biosynthetic process"/>
    <property type="evidence" value="ECO:0007669"/>
    <property type="project" value="UniProtKB-UniRule"/>
</dbReference>
<keyword evidence="10" id="KW-1185">Reference proteome</keyword>
<dbReference type="AlphaFoldDB" id="A0A0B7GRV5"/>
<dbReference type="OrthoDB" id="9806170at2"/>
<dbReference type="GO" id="GO:0004644">
    <property type="term" value="F:phosphoribosylglycinamide formyltransferase activity"/>
    <property type="evidence" value="ECO:0007669"/>
    <property type="project" value="UniProtKB-UniRule"/>
</dbReference>
<comment type="caution">
    <text evidence="6">Lacks conserved residue(s) required for the propagation of feature annotation.</text>
</comment>
<dbReference type="Gene3D" id="3.40.50.170">
    <property type="entry name" value="Formyl transferase, N-terminal domain"/>
    <property type="match status" value="1"/>
</dbReference>
<dbReference type="PANTHER" id="PTHR43369">
    <property type="entry name" value="PHOSPHORIBOSYLGLYCINAMIDE FORMYLTRANSFERASE"/>
    <property type="match status" value="1"/>
</dbReference>
<comment type="catalytic activity">
    <reaction evidence="5 6">
        <text>N(1)-(5-phospho-beta-D-ribosyl)glycinamide + (6R)-10-formyltetrahydrofolate = N(2)-formyl-N(1)-(5-phospho-beta-D-ribosyl)glycinamide + (6S)-5,6,7,8-tetrahydrofolate + H(+)</text>
        <dbReference type="Rhea" id="RHEA:15053"/>
        <dbReference type="ChEBI" id="CHEBI:15378"/>
        <dbReference type="ChEBI" id="CHEBI:57453"/>
        <dbReference type="ChEBI" id="CHEBI:143788"/>
        <dbReference type="ChEBI" id="CHEBI:147286"/>
        <dbReference type="ChEBI" id="CHEBI:195366"/>
        <dbReference type="EC" id="2.1.2.2"/>
    </reaction>
</comment>
<protein>
    <recommendedName>
        <fullName evidence="6">Phosphoribosylglycinamide formyltransferase</fullName>
        <ecNumber evidence="6">2.1.2.2</ecNumber>
    </recommendedName>
    <alternativeName>
        <fullName evidence="6">5'-phosphoribosylglycinamide transformylase</fullName>
    </alternativeName>
    <alternativeName>
        <fullName evidence="6">GAR transformylase</fullName>
        <shortName evidence="6">GART</shortName>
    </alternativeName>
</protein>
<evidence type="ECO:0000313" key="11">
    <source>
        <dbReference type="Proteomes" id="UP000323594"/>
    </source>
</evidence>
<comment type="pathway">
    <text evidence="1 6">Purine metabolism; IMP biosynthesis via de novo pathway; N(2)-formyl-N(1)-(5-phospho-D-ribosyl)glycinamide from N(1)-(5-phospho-D-ribosyl)glycinamide (10-formyl THF route): step 1/1.</text>
</comment>
<sequence>MKNIAVLISGGGTNLQSLIDAAENKQIAGKIVLVISNKETAYGLERAKKHGIPAVFLSPKGIPNTAYAEKLLEVFDKYAVDLIVLAGWIRKIESKIISRYKNKIINIHPSLIPSFCGKGFYGEHVHKAVLDYGAKVSGATVHFVDEGMDTGAIILQKTVEVMQNDTAESLAQRVLAVEHEILVKAVALFCEGKLNVEGRKTKII</sequence>
<evidence type="ECO:0000256" key="2">
    <source>
        <dbReference type="ARBA" id="ARBA00022679"/>
    </source>
</evidence>
<dbReference type="GO" id="GO:0005737">
    <property type="term" value="C:cytoplasm"/>
    <property type="evidence" value="ECO:0007669"/>
    <property type="project" value="TreeGrafter"/>
</dbReference>